<sequence length="91" mass="10656">LASYFVIAQVRINYQGEHRNYGDQDKIKEHVKSHLKDVPHPEEISEEDELYYLFSIHDTNQDVGDTDAMIEDNERLEPRESRFAAGSEFDI</sequence>
<name>A0ACA9Q2F4_9GLOM</name>
<evidence type="ECO:0000313" key="2">
    <source>
        <dbReference type="Proteomes" id="UP000789920"/>
    </source>
</evidence>
<dbReference type="EMBL" id="CAJVQC010025964">
    <property type="protein sequence ID" value="CAG8731643.1"/>
    <property type="molecule type" value="Genomic_DNA"/>
</dbReference>
<protein>
    <submittedName>
        <fullName evidence="1">34410_t:CDS:1</fullName>
    </submittedName>
</protein>
<comment type="caution">
    <text evidence="1">The sequence shown here is derived from an EMBL/GenBank/DDBJ whole genome shotgun (WGS) entry which is preliminary data.</text>
</comment>
<organism evidence="1 2">
    <name type="scientific">Racocetra persica</name>
    <dbReference type="NCBI Taxonomy" id="160502"/>
    <lineage>
        <taxon>Eukaryota</taxon>
        <taxon>Fungi</taxon>
        <taxon>Fungi incertae sedis</taxon>
        <taxon>Mucoromycota</taxon>
        <taxon>Glomeromycotina</taxon>
        <taxon>Glomeromycetes</taxon>
        <taxon>Diversisporales</taxon>
        <taxon>Gigasporaceae</taxon>
        <taxon>Racocetra</taxon>
    </lineage>
</organism>
<feature type="non-terminal residue" evidence="1">
    <location>
        <position position="1"/>
    </location>
</feature>
<proteinExistence type="predicted"/>
<feature type="non-terminal residue" evidence="1">
    <location>
        <position position="91"/>
    </location>
</feature>
<keyword evidence="2" id="KW-1185">Reference proteome</keyword>
<reference evidence="1" key="1">
    <citation type="submission" date="2021-06" db="EMBL/GenBank/DDBJ databases">
        <authorList>
            <person name="Kallberg Y."/>
            <person name="Tangrot J."/>
            <person name="Rosling A."/>
        </authorList>
    </citation>
    <scope>NUCLEOTIDE SEQUENCE</scope>
    <source>
        <strain evidence="1">MA461A</strain>
    </source>
</reference>
<evidence type="ECO:0000313" key="1">
    <source>
        <dbReference type="EMBL" id="CAG8731643.1"/>
    </source>
</evidence>
<accession>A0ACA9Q2F4</accession>
<gene>
    <name evidence="1" type="ORF">RPERSI_LOCUS12218</name>
</gene>
<dbReference type="Proteomes" id="UP000789920">
    <property type="component" value="Unassembled WGS sequence"/>
</dbReference>